<dbReference type="Pfam" id="PF00248">
    <property type="entry name" value="Aldo_ket_red"/>
    <property type="match status" value="1"/>
</dbReference>
<proteinExistence type="predicted"/>
<dbReference type="Proteomes" id="UP000824175">
    <property type="component" value="Unassembled WGS sequence"/>
</dbReference>
<accession>A0A9D1HPR9</accession>
<feature type="domain" description="NADP-dependent oxidoreductase" evidence="1">
    <location>
        <begin position="2"/>
        <end position="76"/>
    </location>
</feature>
<gene>
    <name evidence="2" type="ORF">IAD15_10450</name>
</gene>
<protein>
    <submittedName>
        <fullName evidence="2">Aldo/keto reductase</fullName>
    </submittedName>
</protein>
<reference evidence="2" key="1">
    <citation type="submission" date="2020-10" db="EMBL/GenBank/DDBJ databases">
        <authorList>
            <person name="Gilroy R."/>
        </authorList>
    </citation>
    <scope>NUCLEOTIDE SEQUENCE</scope>
    <source>
        <strain evidence="2">CHK195-11698</strain>
    </source>
</reference>
<dbReference type="InterPro" id="IPR023210">
    <property type="entry name" value="NADP_OxRdtase_dom"/>
</dbReference>
<dbReference type="AlphaFoldDB" id="A0A9D1HPR9"/>
<organism evidence="2 3">
    <name type="scientific">Candidatus Fimiplasma intestinipullorum</name>
    <dbReference type="NCBI Taxonomy" id="2840825"/>
    <lineage>
        <taxon>Bacteria</taxon>
        <taxon>Bacillati</taxon>
        <taxon>Bacillota</taxon>
        <taxon>Clostridia</taxon>
        <taxon>Eubacteriales</taxon>
        <taxon>Candidatus Fimiplasma</taxon>
    </lineage>
</organism>
<evidence type="ECO:0000313" key="2">
    <source>
        <dbReference type="EMBL" id="HIU14468.1"/>
    </source>
</evidence>
<comment type="caution">
    <text evidence="2">The sequence shown here is derived from an EMBL/GenBank/DDBJ whole genome shotgun (WGS) entry which is preliminary data.</text>
</comment>
<dbReference type="InterPro" id="IPR036812">
    <property type="entry name" value="NAD(P)_OxRdtase_dom_sf"/>
</dbReference>
<name>A0A9D1HPR9_9FIRM</name>
<dbReference type="SUPFAM" id="SSF51430">
    <property type="entry name" value="NAD(P)-linked oxidoreductase"/>
    <property type="match status" value="1"/>
</dbReference>
<dbReference type="Gene3D" id="3.20.20.100">
    <property type="entry name" value="NADP-dependent oxidoreductase domain"/>
    <property type="match status" value="1"/>
</dbReference>
<evidence type="ECO:0000313" key="3">
    <source>
        <dbReference type="Proteomes" id="UP000824175"/>
    </source>
</evidence>
<sequence>MGYTYFNTGWNYGYVVDPHHNEKILGKAFQGIRDQVVISSKCGVSFDYDANPDRPPLIFDFCRDHVRQCVVESLER</sequence>
<reference evidence="2" key="2">
    <citation type="journal article" date="2021" name="PeerJ">
        <title>Extensive microbial diversity within the chicken gut microbiome revealed by metagenomics and culture.</title>
        <authorList>
            <person name="Gilroy R."/>
            <person name="Ravi A."/>
            <person name="Getino M."/>
            <person name="Pursley I."/>
            <person name="Horton D.L."/>
            <person name="Alikhan N.F."/>
            <person name="Baker D."/>
            <person name="Gharbi K."/>
            <person name="Hall N."/>
            <person name="Watson M."/>
            <person name="Adriaenssens E.M."/>
            <person name="Foster-Nyarko E."/>
            <person name="Jarju S."/>
            <person name="Secka A."/>
            <person name="Antonio M."/>
            <person name="Oren A."/>
            <person name="Chaudhuri R.R."/>
            <person name="La Ragione R."/>
            <person name="Hildebrand F."/>
            <person name="Pallen M.J."/>
        </authorList>
    </citation>
    <scope>NUCLEOTIDE SEQUENCE</scope>
    <source>
        <strain evidence="2">CHK195-11698</strain>
    </source>
</reference>
<dbReference type="EMBL" id="DVMJ01000091">
    <property type="protein sequence ID" value="HIU14468.1"/>
    <property type="molecule type" value="Genomic_DNA"/>
</dbReference>
<evidence type="ECO:0000259" key="1">
    <source>
        <dbReference type="Pfam" id="PF00248"/>
    </source>
</evidence>